<keyword evidence="6 15" id="KW-0812">Transmembrane</keyword>
<dbReference type="PANTHER" id="PTHR32361">
    <property type="entry name" value="FERRIC/CUPRIC REDUCTASE TRANSMEMBRANE COMPONENT"/>
    <property type="match status" value="1"/>
</dbReference>
<comment type="catalytic activity">
    <reaction evidence="13">
        <text>2 a Fe(II)-siderophore + NADP(+) + H(+) = 2 a Fe(III)-siderophore + NADPH</text>
        <dbReference type="Rhea" id="RHEA:28795"/>
        <dbReference type="Rhea" id="RHEA-COMP:11342"/>
        <dbReference type="Rhea" id="RHEA-COMP:11344"/>
        <dbReference type="ChEBI" id="CHEBI:15378"/>
        <dbReference type="ChEBI" id="CHEBI:29033"/>
        <dbReference type="ChEBI" id="CHEBI:29034"/>
        <dbReference type="ChEBI" id="CHEBI:57783"/>
        <dbReference type="ChEBI" id="CHEBI:58349"/>
        <dbReference type="EC" id="1.16.1.9"/>
    </reaction>
</comment>
<dbReference type="GO" id="GO:0006879">
    <property type="term" value="P:intracellular iron ion homeostasis"/>
    <property type="evidence" value="ECO:0007669"/>
    <property type="project" value="TreeGrafter"/>
</dbReference>
<accession>A0A1M2VKE5</accession>
<dbReference type="Pfam" id="PF01794">
    <property type="entry name" value="Ferric_reduct"/>
    <property type="match status" value="1"/>
</dbReference>
<evidence type="ECO:0000256" key="14">
    <source>
        <dbReference type="SAM" id="MobiDB-lite"/>
    </source>
</evidence>
<evidence type="ECO:0000256" key="6">
    <source>
        <dbReference type="ARBA" id="ARBA00022692"/>
    </source>
</evidence>
<feature type="region of interest" description="Disordered" evidence="14">
    <location>
        <begin position="543"/>
        <end position="562"/>
    </location>
</feature>
<feature type="transmembrane region" description="Helical" evidence="15">
    <location>
        <begin position="52"/>
        <end position="76"/>
    </location>
</feature>
<comment type="caution">
    <text evidence="17">The sequence shown here is derived from an EMBL/GenBank/DDBJ whole genome shotgun (WGS) entry which is preliminary data.</text>
</comment>
<dbReference type="InterPro" id="IPR051410">
    <property type="entry name" value="Ferric/Cupric_Reductase"/>
</dbReference>
<dbReference type="Proteomes" id="UP000184267">
    <property type="component" value="Unassembled WGS sequence"/>
</dbReference>
<evidence type="ECO:0000256" key="3">
    <source>
        <dbReference type="ARBA" id="ARBA00012668"/>
    </source>
</evidence>
<keyword evidence="4" id="KW-0813">Transport</keyword>
<dbReference type="InterPro" id="IPR017927">
    <property type="entry name" value="FAD-bd_FR_type"/>
</dbReference>
<dbReference type="SFLD" id="SFLDS00052">
    <property type="entry name" value="Ferric_Reductase_Domain"/>
    <property type="match status" value="1"/>
</dbReference>
<dbReference type="Gene3D" id="3.40.50.80">
    <property type="entry name" value="Nucleotide-binding domain of ferredoxin-NADP reductase (FNR) module"/>
    <property type="match status" value="1"/>
</dbReference>
<dbReference type="PANTHER" id="PTHR32361:SF9">
    <property type="entry name" value="FERRIC REDUCTASE TRANSMEMBRANE COMPONENT 3-RELATED"/>
    <property type="match status" value="1"/>
</dbReference>
<evidence type="ECO:0000313" key="17">
    <source>
        <dbReference type="EMBL" id="OJT08003.1"/>
    </source>
</evidence>
<feature type="transmembrane region" description="Helical" evidence="15">
    <location>
        <begin position="233"/>
        <end position="250"/>
    </location>
</feature>
<dbReference type="OrthoDB" id="4494341at2759"/>
<dbReference type="InterPro" id="IPR039261">
    <property type="entry name" value="FNR_nucleotide-bd"/>
</dbReference>
<evidence type="ECO:0000256" key="12">
    <source>
        <dbReference type="ARBA" id="ARBA00023180"/>
    </source>
</evidence>
<organism evidence="17 18">
    <name type="scientific">Trametes pubescens</name>
    <name type="common">White-rot fungus</name>
    <dbReference type="NCBI Taxonomy" id="154538"/>
    <lineage>
        <taxon>Eukaryota</taxon>
        <taxon>Fungi</taxon>
        <taxon>Dikarya</taxon>
        <taxon>Basidiomycota</taxon>
        <taxon>Agaricomycotina</taxon>
        <taxon>Agaricomycetes</taxon>
        <taxon>Polyporales</taxon>
        <taxon>Polyporaceae</taxon>
        <taxon>Trametes</taxon>
    </lineage>
</organism>
<sequence length="666" mass="71825">MSSQGQVSSVSATATIASAASTIIDATSSYSVAKSSGAATSVRHEQANVEHVWYGILGLLGLATAVNSSYLVWSIFCRYGARHVRSTASAQPSGRVALRRLPQAVLSLLRIVSFRMRIPYVDMTLLELLLAVMYVGGCLVWSFAPKDNVLPRVNLAPATWAGNTGKIAAGQLPLAVVLALKNSPITWLTGIGHERLVPVHRMVSRCIFVLVWLHLAGVYIQSPAKFINEGWKVAGLVGVVAQTITTIFGIQQIRRRYYEVFYSSHVVLILVFLIAVHIHCIPVKFDMYMWAVWAIWGFDRLVRAGRYIVFNLLLPSTSPEALVECIRAKGLRVTLKRKIPGGWKAGQHAFVAFPKLGIESHPFTILSVYDKDEGSGEAELVFIIRAMGGQTKTLLDLAMPTGSCELTALVDGPYGHPEDIRPFSTCVFIAGGTGVTYTLARMHQLFRDVLASNACTKRVVFVWAIRTEAESQWILADLAKIVALAPQSLSVSVAVFVTGVSHDRAIVHSPTLGKDCDLAKALALSTLARSDCHSSVSPRMEKEVDGCDEKTDEGFSDSQGSGMCTPTNAGTDYFDSGVSTPTFPACADTALPLSPGGITRRFGRPDVRNILEEEVTASEGAVAVDVSGPDGLVNAVRSALCQPFAGPAATLRGTPTVMLSVEQFRM</sequence>
<dbReference type="CDD" id="cd06186">
    <property type="entry name" value="NOX_Duox_like_FAD_NADP"/>
    <property type="match status" value="1"/>
</dbReference>
<evidence type="ECO:0000256" key="15">
    <source>
        <dbReference type="SAM" id="Phobius"/>
    </source>
</evidence>
<evidence type="ECO:0000313" key="18">
    <source>
        <dbReference type="Proteomes" id="UP000184267"/>
    </source>
</evidence>
<dbReference type="GO" id="GO:0005886">
    <property type="term" value="C:plasma membrane"/>
    <property type="evidence" value="ECO:0007669"/>
    <property type="project" value="UniProtKB-SubCell"/>
</dbReference>
<name>A0A1M2VKE5_TRAPU</name>
<dbReference type="InterPro" id="IPR013121">
    <property type="entry name" value="Fe_red_NAD-bd_6"/>
</dbReference>
<dbReference type="SFLD" id="SFLDG01168">
    <property type="entry name" value="Ferric_reductase_subgroup_(FRE"/>
    <property type="match status" value="1"/>
</dbReference>
<evidence type="ECO:0000256" key="9">
    <source>
        <dbReference type="ARBA" id="ARBA00023002"/>
    </source>
</evidence>
<protein>
    <recommendedName>
        <fullName evidence="3">ferric-chelate reductase (NADPH)</fullName>
        <ecNumber evidence="3">1.16.1.9</ecNumber>
    </recommendedName>
</protein>
<feature type="compositionally biased region" description="Basic and acidic residues" evidence="14">
    <location>
        <begin position="543"/>
        <end position="553"/>
    </location>
</feature>
<keyword evidence="10" id="KW-0406">Ion transport</keyword>
<dbReference type="Pfam" id="PF08030">
    <property type="entry name" value="NAD_binding_6"/>
    <property type="match status" value="1"/>
</dbReference>
<keyword evidence="12" id="KW-0325">Glycoprotein</keyword>
<comment type="subcellular location">
    <subcellularLocation>
        <location evidence="1">Cell membrane</location>
        <topology evidence="1">Multi-pass membrane protein</topology>
    </subcellularLocation>
</comment>
<dbReference type="EC" id="1.16.1.9" evidence="3"/>
<dbReference type="STRING" id="154538.A0A1M2VKE5"/>
<dbReference type="SUPFAM" id="SSF52343">
    <property type="entry name" value="Ferredoxin reductase-like, C-terminal NADP-linked domain"/>
    <property type="match status" value="1"/>
</dbReference>
<reference evidence="17 18" key="1">
    <citation type="submission" date="2016-10" db="EMBL/GenBank/DDBJ databases">
        <title>Genome sequence of the basidiomycete white-rot fungus Trametes pubescens.</title>
        <authorList>
            <person name="Makela M.R."/>
            <person name="Granchi Z."/>
            <person name="Peng M."/>
            <person name="De Vries R.P."/>
            <person name="Grigoriev I."/>
            <person name="Riley R."/>
            <person name="Hilden K."/>
        </authorList>
    </citation>
    <scope>NUCLEOTIDE SEQUENCE [LARGE SCALE GENOMIC DNA]</scope>
    <source>
        <strain evidence="17 18">FBCC735</strain>
    </source>
</reference>
<dbReference type="OMA" id="RMVSRCI"/>
<evidence type="ECO:0000256" key="8">
    <source>
        <dbReference type="ARBA" id="ARBA00022989"/>
    </source>
</evidence>
<feature type="transmembrane region" description="Helical" evidence="15">
    <location>
        <begin position="164"/>
        <end position="181"/>
    </location>
</feature>
<evidence type="ECO:0000256" key="13">
    <source>
        <dbReference type="ARBA" id="ARBA00048483"/>
    </source>
</evidence>
<keyword evidence="11 15" id="KW-0472">Membrane</keyword>
<dbReference type="Pfam" id="PF08022">
    <property type="entry name" value="FAD_binding_8"/>
    <property type="match status" value="1"/>
</dbReference>
<dbReference type="InterPro" id="IPR013130">
    <property type="entry name" value="Fe3_Rdtase_TM_dom"/>
</dbReference>
<keyword evidence="8 15" id="KW-1133">Transmembrane helix</keyword>
<evidence type="ECO:0000256" key="1">
    <source>
        <dbReference type="ARBA" id="ARBA00004651"/>
    </source>
</evidence>
<keyword evidence="7" id="KW-0249">Electron transport</keyword>
<dbReference type="GO" id="GO:0006826">
    <property type="term" value="P:iron ion transport"/>
    <property type="evidence" value="ECO:0007669"/>
    <property type="project" value="TreeGrafter"/>
</dbReference>
<evidence type="ECO:0000256" key="2">
    <source>
        <dbReference type="ARBA" id="ARBA00006278"/>
    </source>
</evidence>
<dbReference type="SUPFAM" id="SSF63380">
    <property type="entry name" value="Riboflavin synthase domain-like"/>
    <property type="match status" value="1"/>
</dbReference>
<evidence type="ECO:0000256" key="11">
    <source>
        <dbReference type="ARBA" id="ARBA00023136"/>
    </source>
</evidence>
<keyword evidence="5" id="KW-1003">Cell membrane</keyword>
<keyword evidence="9" id="KW-0560">Oxidoreductase</keyword>
<dbReference type="InterPro" id="IPR017938">
    <property type="entry name" value="Riboflavin_synthase-like_b-brl"/>
</dbReference>
<proteinExistence type="inferred from homology"/>
<dbReference type="EMBL" id="MNAD01001094">
    <property type="protein sequence ID" value="OJT08003.1"/>
    <property type="molecule type" value="Genomic_DNA"/>
</dbReference>
<evidence type="ECO:0000256" key="4">
    <source>
        <dbReference type="ARBA" id="ARBA00022448"/>
    </source>
</evidence>
<evidence type="ECO:0000256" key="7">
    <source>
        <dbReference type="ARBA" id="ARBA00022982"/>
    </source>
</evidence>
<dbReference type="InterPro" id="IPR013112">
    <property type="entry name" value="FAD-bd_8"/>
</dbReference>
<gene>
    <name evidence="17" type="ORF">TRAPUB_1096</name>
</gene>
<feature type="transmembrane region" description="Helical" evidence="15">
    <location>
        <begin position="202"/>
        <end position="221"/>
    </location>
</feature>
<feature type="transmembrane region" description="Helical" evidence="15">
    <location>
        <begin position="125"/>
        <end position="144"/>
    </location>
</feature>
<comment type="similarity">
    <text evidence="2">Belongs to the ferric reductase (FRE) family.</text>
</comment>
<dbReference type="PROSITE" id="PS51384">
    <property type="entry name" value="FAD_FR"/>
    <property type="match status" value="1"/>
</dbReference>
<dbReference type="GO" id="GO:0052851">
    <property type="term" value="F:ferric-chelate reductase (NADPH) activity"/>
    <property type="evidence" value="ECO:0007669"/>
    <property type="project" value="UniProtKB-EC"/>
</dbReference>
<evidence type="ECO:0000256" key="10">
    <source>
        <dbReference type="ARBA" id="ARBA00023065"/>
    </source>
</evidence>
<dbReference type="GO" id="GO:0015677">
    <property type="term" value="P:copper ion import"/>
    <property type="evidence" value="ECO:0007669"/>
    <property type="project" value="TreeGrafter"/>
</dbReference>
<feature type="domain" description="FAD-binding FR-type" evidence="16">
    <location>
        <begin position="288"/>
        <end position="420"/>
    </location>
</feature>
<dbReference type="AlphaFoldDB" id="A0A1M2VKE5"/>
<evidence type="ECO:0000256" key="5">
    <source>
        <dbReference type="ARBA" id="ARBA00022475"/>
    </source>
</evidence>
<evidence type="ECO:0000259" key="16">
    <source>
        <dbReference type="PROSITE" id="PS51384"/>
    </source>
</evidence>
<feature type="transmembrane region" description="Helical" evidence="15">
    <location>
        <begin position="257"/>
        <end position="278"/>
    </location>
</feature>
<keyword evidence="18" id="KW-1185">Reference proteome</keyword>